<name>Q47XH3_COLP3</name>
<dbReference type="HOGENOM" id="CLU_3388897_0_0_6"/>
<evidence type="ECO:0000313" key="2">
    <source>
        <dbReference type="Proteomes" id="UP000000547"/>
    </source>
</evidence>
<sequence>MRVFIIFDDKERIKQHDCRNSSDKDVLKEGGY</sequence>
<protein>
    <submittedName>
        <fullName evidence="1">Uncharacterized protein</fullName>
    </submittedName>
</protein>
<dbReference type="KEGG" id="cps:CPS_3835"/>
<proteinExistence type="predicted"/>
<gene>
    <name evidence="1" type="ordered locus">CPS_3835</name>
</gene>
<organism evidence="1 2">
    <name type="scientific">Colwellia psychrerythraea (strain 34H / ATCC BAA-681)</name>
    <name type="common">Vibrio psychroerythus</name>
    <dbReference type="NCBI Taxonomy" id="167879"/>
    <lineage>
        <taxon>Bacteria</taxon>
        <taxon>Pseudomonadati</taxon>
        <taxon>Pseudomonadota</taxon>
        <taxon>Gammaproteobacteria</taxon>
        <taxon>Alteromonadales</taxon>
        <taxon>Colwelliaceae</taxon>
        <taxon>Colwellia</taxon>
    </lineage>
</organism>
<dbReference type="AlphaFoldDB" id="Q47XH3"/>
<dbReference type="EMBL" id="CP000083">
    <property type="protein sequence ID" value="AAZ25090.1"/>
    <property type="molecule type" value="Genomic_DNA"/>
</dbReference>
<reference evidence="1" key="1">
    <citation type="journal article" date="2005" name="Proc. Natl. Acad. Sci. U.S.A.">
        <title>The psychrophilic lifestyle as revealed by the genome sequence of Colwellia psychrerythraea 34H through genomic and proteomic analyses.</title>
        <authorList>
            <person name="Methe B.A."/>
            <person name="Nelson K.E."/>
            <person name="Deming J.W."/>
            <person name="Momen B."/>
            <person name="Melamud E."/>
            <person name="Zhang X."/>
            <person name="Moult J."/>
            <person name="Madupu R."/>
            <person name="Nelson W.C."/>
            <person name="Dodson R.J."/>
            <person name="Brinkac L.M."/>
            <person name="Daugherty S.C."/>
            <person name="Durkin A.S."/>
            <person name="DeBoy R.T."/>
            <person name="Kolonay J.F."/>
            <person name="Sullivan S.A."/>
            <person name="Zhou L."/>
            <person name="Davidsen T.M."/>
            <person name="Wu M."/>
            <person name="Huston A.L."/>
            <person name="Lewis M."/>
            <person name="Weaver B."/>
            <person name="Weidman J.F."/>
            <person name="Khouri H."/>
            <person name="Utterback T.R."/>
            <person name="Feldblyum T.V."/>
            <person name="Fraser C.M."/>
        </authorList>
    </citation>
    <scope>NUCLEOTIDE SEQUENCE [LARGE SCALE GENOMIC DNA]</scope>
    <source>
        <strain evidence="1">34H</strain>
    </source>
</reference>
<dbReference type="Proteomes" id="UP000000547">
    <property type="component" value="Chromosome"/>
</dbReference>
<accession>Q47XH3</accession>
<evidence type="ECO:0000313" key="1">
    <source>
        <dbReference type="EMBL" id="AAZ25090.1"/>
    </source>
</evidence>